<proteinExistence type="predicted"/>
<comment type="caution">
    <text evidence="2">The sequence shown here is derived from an EMBL/GenBank/DDBJ whole genome shotgun (WGS) entry which is preliminary data.</text>
</comment>
<reference evidence="2 3" key="1">
    <citation type="submission" date="2020-08" db="EMBL/GenBank/DDBJ databases">
        <title>Plant Genome Project.</title>
        <authorList>
            <person name="Zhang R.-G."/>
        </authorList>
    </citation>
    <scope>NUCLEOTIDE SEQUENCE [LARGE SCALE GENOMIC DNA]</scope>
    <source>
        <tissue evidence="2">Rhizome</tissue>
    </source>
</reference>
<organism evidence="2 3">
    <name type="scientific">Zingiber officinale</name>
    <name type="common">Ginger</name>
    <name type="synonym">Amomum zingiber</name>
    <dbReference type="NCBI Taxonomy" id="94328"/>
    <lineage>
        <taxon>Eukaryota</taxon>
        <taxon>Viridiplantae</taxon>
        <taxon>Streptophyta</taxon>
        <taxon>Embryophyta</taxon>
        <taxon>Tracheophyta</taxon>
        <taxon>Spermatophyta</taxon>
        <taxon>Magnoliopsida</taxon>
        <taxon>Liliopsida</taxon>
        <taxon>Zingiberales</taxon>
        <taxon>Zingiberaceae</taxon>
        <taxon>Zingiber</taxon>
    </lineage>
</organism>
<dbReference type="AlphaFoldDB" id="A0A8J5LSM1"/>
<evidence type="ECO:0000313" key="3">
    <source>
        <dbReference type="Proteomes" id="UP000734854"/>
    </source>
</evidence>
<evidence type="ECO:0000256" key="1">
    <source>
        <dbReference type="SAM" id="MobiDB-lite"/>
    </source>
</evidence>
<accession>A0A8J5LSM1</accession>
<sequence length="238" mass="27064">MEFIIPSKSWLQVVRETEDLLRKLADRRTQVRIHSSNSAWKVFEFSLLESLEPPNSVDGRISPSGLQRMHISEEGDAEAGRNFQAPGRTVQELHRVYRIQKLLMRDAQPNCKFLRQTDRTSSGKGTPEHYKEPKLDPDEESSDLELTLATGSSTSQWKKRSASYNSHSGSSFSSTSDESAGRKLKNGDWVVPQDFGRFEGKRKSAGLKIEQMRQHELNQPSWLFLCNKQHSMVTSLGL</sequence>
<dbReference type="EMBL" id="JACMSC010000003">
    <property type="protein sequence ID" value="KAG6529053.1"/>
    <property type="molecule type" value="Genomic_DNA"/>
</dbReference>
<dbReference type="Proteomes" id="UP000734854">
    <property type="component" value="Unassembled WGS sequence"/>
</dbReference>
<evidence type="ECO:0000313" key="2">
    <source>
        <dbReference type="EMBL" id="KAG6529053.1"/>
    </source>
</evidence>
<feature type="compositionally biased region" description="Low complexity" evidence="1">
    <location>
        <begin position="162"/>
        <end position="178"/>
    </location>
</feature>
<keyword evidence="3" id="KW-1185">Reference proteome</keyword>
<gene>
    <name evidence="2" type="ORF">ZIOFF_011247</name>
</gene>
<name>A0A8J5LSM1_ZINOF</name>
<feature type="compositionally biased region" description="Basic and acidic residues" evidence="1">
    <location>
        <begin position="126"/>
        <end position="136"/>
    </location>
</feature>
<protein>
    <submittedName>
        <fullName evidence="2">Uncharacterized protein</fullName>
    </submittedName>
</protein>
<feature type="region of interest" description="Disordered" evidence="1">
    <location>
        <begin position="113"/>
        <end position="185"/>
    </location>
</feature>